<sequence>MDWQVVATLLLLNLKERSRPFLFALTHTRAPALDFSFRLSSAGVKGIGRFNFKGENGNKQRARLVKVSPRSRGARPDPAGAFSRHCRANTVVCLCQARSRRGMKRDT</sequence>
<dbReference type="Proteomes" id="UP001221898">
    <property type="component" value="Unassembled WGS sequence"/>
</dbReference>
<keyword evidence="2" id="KW-1185">Reference proteome</keyword>
<comment type="caution">
    <text evidence="1">The sequence shown here is derived from an EMBL/GenBank/DDBJ whole genome shotgun (WGS) entry which is preliminary data.</text>
</comment>
<dbReference type="EMBL" id="JAINUG010000057">
    <property type="protein sequence ID" value="KAJ8403601.1"/>
    <property type="molecule type" value="Genomic_DNA"/>
</dbReference>
<organism evidence="1 2">
    <name type="scientific">Aldrovandia affinis</name>
    <dbReference type="NCBI Taxonomy" id="143900"/>
    <lineage>
        <taxon>Eukaryota</taxon>
        <taxon>Metazoa</taxon>
        <taxon>Chordata</taxon>
        <taxon>Craniata</taxon>
        <taxon>Vertebrata</taxon>
        <taxon>Euteleostomi</taxon>
        <taxon>Actinopterygii</taxon>
        <taxon>Neopterygii</taxon>
        <taxon>Teleostei</taxon>
        <taxon>Notacanthiformes</taxon>
        <taxon>Halosauridae</taxon>
        <taxon>Aldrovandia</taxon>
    </lineage>
</organism>
<gene>
    <name evidence="1" type="ORF">AAFF_G00349270</name>
</gene>
<dbReference type="AlphaFoldDB" id="A0AAD7WNI4"/>
<evidence type="ECO:0000313" key="1">
    <source>
        <dbReference type="EMBL" id="KAJ8403601.1"/>
    </source>
</evidence>
<name>A0AAD7WNI4_9TELE</name>
<proteinExistence type="predicted"/>
<evidence type="ECO:0000313" key="2">
    <source>
        <dbReference type="Proteomes" id="UP001221898"/>
    </source>
</evidence>
<protein>
    <submittedName>
        <fullName evidence="1">Uncharacterized protein</fullName>
    </submittedName>
</protein>
<reference evidence="1" key="1">
    <citation type="journal article" date="2023" name="Science">
        <title>Genome structures resolve the early diversification of teleost fishes.</title>
        <authorList>
            <person name="Parey E."/>
            <person name="Louis A."/>
            <person name="Montfort J."/>
            <person name="Bouchez O."/>
            <person name="Roques C."/>
            <person name="Iampietro C."/>
            <person name="Lluch J."/>
            <person name="Castinel A."/>
            <person name="Donnadieu C."/>
            <person name="Desvignes T."/>
            <person name="Floi Bucao C."/>
            <person name="Jouanno E."/>
            <person name="Wen M."/>
            <person name="Mejri S."/>
            <person name="Dirks R."/>
            <person name="Jansen H."/>
            <person name="Henkel C."/>
            <person name="Chen W.J."/>
            <person name="Zahm M."/>
            <person name="Cabau C."/>
            <person name="Klopp C."/>
            <person name="Thompson A.W."/>
            <person name="Robinson-Rechavi M."/>
            <person name="Braasch I."/>
            <person name="Lecointre G."/>
            <person name="Bobe J."/>
            <person name="Postlethwait J.H."/>
            <person name="Berthelot C."/>
            <person name="Roest Crollius H."/>
            <person name="Guiguen Y."/>
        </authorList>
    </citation>
    <scope>NUCLEOTIDE SEQUENCE</scope>
    <source>
        <strain evidence="1">NC1722</strain>
    </source>
</reference>
<accession>A0AAD7WNI4</accession>